<evidence type="ECO:0000256" key="3">
    <source>
        <dbReference type="ARBA" id="ARBA00022516"/>
    </source>
</evidence>
<evidence type="ECO:0000256" key="9">
    <source>
        <dbReference type="SAM" id="MobiDB-lite"/>
    </source>
</evidence>
<proteinExistence type="predicted"/>
<name>A0A1I5TM91_9PSEU</name>
<dbReference type="PANTHER" id="PTHR45266:SF3">
    <property type="entry name" value="OXALOACETATE DECARBOXYLASE ALPHA CHAIN"/>
    <property type="match status" value="1"/>
</dbReference>
<evidence type="ECO:0000256" key="2">
    <source>
        <dbReference type="ARBA" id="ARBA00017562"/>
    </source>
</evidence>
<keyword evidence="6 8" id="KW-0275">Fatty acid biosynthesis</keyword>
<dbReference type="AlphaFoldDB" id="A0A1I5TM91"/>
<dbReference type="PANTHER" id="PTHR45266">
    <property type="entry name" value="OXALOACETATE DECARBOXYLASE ALPHA CHAIN"/>
    <property type="match status" value="1"/>
</dbReference>
<evidence type="ECO:0000256" key="5">
    <source>
        <dbReference type="ARBA" id="ARBA00023098"/>
    </source>
</evidence>
<protein>
    <recommendedName>
        <fullName evidence="2 8">Biotin carboxyl carrier protein of acetyl-CoA carboxylase</fullName>
    </recommendedName>
</protein>
<dbReference type="UniPathway" id="UPA00094"/>
<dbReference type="GO" id="GO:0009317">
    <property type="term" value="C:acetyl-CoA carboxylase complex"/>
    <property type="evidence" value="ECO:0007669"/>
    <property type="project" value="InterPro"/>
</dbReference>
<accession>A0A1I5TM91</accession>
<dbReference type="GO" id="GO:0006633">
    <property type="term" value="P:fatty acid biosynthetic process"/>
    <property type="evidence" value="ECO:0007669"/>
    <property type="project" value="UniProtKB-UniPathway"/>
</dbReference>
<evidence type="ECO:0000313" key="11">
    <source>
        <dbReference type="EMBL" id="SFP83456.1"/>
    </source>
</evidence>
<keyword evidence="5 8" id="KW-0443">Lipid metabolism</keyword>
<evidence type="ECO:0000256" key="8">
    <source>
        <dbReference type="RuleBase" id="RU364072"/>
    </source>
</evidence>
<dbReference type="CDD" id="cd06850">
    <property type="entry name" value="biotinyl_domain"/>
    <property type="match status" value="1"/>
</dbReference>
<evidence type="ECO:0000256" key="1">
    <source>
        <dbReference type="ARBA" id="ARBA00005194"/>
    </source>
</evidence>
<evidence type="ECO:0000313" key="12">
    <source>
        <dbReference type="Proteomes" id="UP000199137"/>
    </source>
</evidence>
<dbReference type="PRINTS" id="PR01071">
    <property type="entry name" value="ACOABIOTINCC"/>
</dbReference>
<evidence type="ECO:0000256" key="4">
    <source>
        <dbReference type="ARBA" id="ARBA00022832"/>
    </source>
</evidence>
<dbReference type="PROSITE" id="PS50968">
    <property type="entry name" value="BIOTINYL_LIPOYL"/>
    <property type="match status" value="1"/>
</dbReference>
<dbReference type="InterPro" id="IPR001882">
    <property type="entry name" value="Biotin_BS"/>
</dbReference>
<keyword evidence="7 8" id="KW-0092">Biotin</keyword>
<comment type="pathway">
    <text evidence="1 8">Lipid metabolism; fatty acid biosynthesis.</text>
</comment>
<evidence type="ECO:0000256" key="7">
    <source>
        <dbReference type="ARBA" id="ARBA00023267"/>
    </source>
</evidence>
<dbReference type="GO" id="GO:0003989">
    <property type="term" value="F:acetyl-CoA carboxylase activity"/>
    <property type="evidence" value="ECO:0007669"/>
    <property type="project" value="InterPro"/>
</dbReference>
<dbReference type="RefSeq" id="WP_208865339.1">
    <property type="nucleotide sequence ID" value="NZ_FOWC01000007.1"/>
</dbReference>
<gene>
    <name evidence="11" type="ORF">SAMN05421854_107138</name>
</gene>
<dbReference type="InterPro" id="IPR011053">
    <property type="entry name" value="Single_hybrid_motif"/>
</dbReference>
<evidence type="ECO:0000259" key="10">
    <source>
        <dbReference type="PROSITE" id="PS50968"/>
    </source>
</evidence>
<dbReference type="Gene3D" id="2.40.50.100">
    <property type="match status" value="1"/>
</dbReference>
<reference evidence="11 12" key="1">
    <citation type="submission" date="2016-10" db="EMBL/GenBank/DDBJ databases">
        <authorList>
            <person name="de Groot N.N."/>
        </authorList>
    </citation>
    <scope>NUCLEOTIDE SEQUENCE [LARGE SCALE GENOMIC DNA]</scope>
    <source>
        <strain evidence="11 12">DSM 44637</strain>
    </source>
</reference>
<dbReference type="PROSITE" id="PS00188">
    <property type="entry name" value="BIOTIN"/>
    <property type="match status" value="1"/>
</dbReference>
<dbReference type="STRING" id="112413.SAMN05421854_107138"/>
<dbReference type="SUPFAM" id="SSF51230">
    <property type="entry name" value="Single hybrid motif"/>
    <property type="match status" value="1"/>
</dbReference>
<keyword evidence="3 8" id="KW-0444">Lipid biosynthesis</keyword>
<dbReference type="InterPro" id="IPR000089">
    <property type="entry name" value="Biotin_lipoyl"/>
</dbReference>
<dbReference type="EMBL" id="FOWC01000007">
    <property type="protein sequence ID" value="SFP83456.1"/>
    <property type="molecule type" value="Genomic_DNA"/>
</dbReference>
<dbReference type="Pfam" id="PF00364">
    <property type="entry name" value="Biotin_lipoyl"/>
    <property type="match status" value="1"/>
</dbReference>
<sequence length="163" mass="16827">MTDTGSVDAAVAELGAQAALETLVRSVVDIAGAAPQPPSRVSVRFGCASVEVEWPQGKPVVTGGDENPPPTVSPQPAAADDRRAVRAPLVGTFYRTPGPGESPFVEVGDLVAAGQQVAIIEAMKLMNIVEADTSGRVVEVLVADAEPVDFDQPLFLLAPAEGR</sequence>
<feature type="domain" description="Lipoyl-binding" evidence="10">
    <location>
        <begin position="82"/>
        <end position="158"/>
    </location>
</feature>
<keyword evidence="4 8" id="KW-0276">Fatty acid metabolism</keyword>
<dbReference type="Proteomes" id="UP000199137">
    <property type="component" value="Unassembled WGS sequence"/>
</dbReference>
<evidence type="ECO:0000256" key="6">
    <source>
        <dbReference type="ARBA" id="ARBA00023160"/>
    </source>
</evidence>
<dbReference type="InterPro" id="IPR001249">
    <property type="entry name" value="AcCoA_biotinCC"/>
</dbReference>
<dbReference type="InterPro" id="IPR050709">
    <property type="entry name" value="Biotin_Carboxyl_Carrier/Decarb"/>
</dbReference>
<feature type="region of interest" description="Disordered" evidence="9">
    <location>
        <begin position="57"/>
        <end position="81"/>
    </location>
</feature>
<comment type="function">
    <text evidence="8">This protein is a component of the acetyl coenzyme A carboxylase complex; first, biotin carboxylase catalyzes the carboxylation of the carrier protein and then the transcarboxylase transfers the carboxyl group to form malonyl-CoA.</text>
</comment>
<organism evidence="11 12">
    <name type="scientific">Amycolatopsis rubida</name>
    <dbReference type="NCBI Taxonomy" id="112413"/>
    <lineage>
        <taxon>Bacteria</taxon>
        <taxon>Bacillati</taxon>
        <taxon>Actinomycetota</taxon>
        <taxon>Actinomycetes</taxon>
        <taxon>Pseudonocardiales</taxon>
        <taxon>Pseudonocardiaceae</taxon>
        <taxon>Amycolatopsis</taxon>
    </lineage>
</organism>